<dbReference type="EMBL" id="JBEZFP010000110">
    <property type="protein sequence ID" value="MEU8138099.1"/>
    <property type="molecule type" value="Genomic_DNA"/>
</dbReference>
<keyword evidence="2" id="KW-0472">Membrane</keyword>
<feature type="transmembrane region" description="Helical" evidence="2">
    <location>
        <begin position="234"/>
        <end position="253"/>
    </location>
</feature>
<name>A0ABV3DSE5_9ACTN</name>
<gene>
    <name evidence="3" type="ORF">AB0C36_31895</name>
</gene>
<sequence>MTASVVAPAAPSTRAIPRPTPPAPGSAPPAANRPDTPSPRRRSSVPTRLRAATGVVLALVAGLLAALVVGVAAARDNLHTIGSGTAPQAATAADLYYALADMDAQVANVLLIGHDEQIGNKQSALRQLRQDRAAVTAALQTLLDRGLDPAGEGTARRLLADLATYDALTAQARFADDLVLERPVARPPANATGFYLSATALMHQDLLPAADLLGRTAENGLADSADDGRNTARAAALAIVAFGGAAVLALLVVQVRITRRFRRVFNPFLVAATVLVAVLTGLGASLLLDHGDRVRDAKAEAFDPFAALARTRAVASDANADESRYLMLPERAGHYRAQFNEKAALLVPTSTEPGLAARLAAFRRDDAALVAAVESGRRDAAVGMATNVGRGNLAFEFYDYQSVLDSTAKSHHDDFTGRIDAGRDALAGWRWAPPLVLGVGVLLVLAGVRPRLREYR</sequence>
<evidence type="ECO:0000313" key="3">
    <source>
        <dbReference type="EMBL" id="MEU8138099.1"/>
    </source>
</evidence>
<evidence type="ECO:0008006" key="5">
    <source>
        <dbReference type="Google" id="ProtNLM"/>
    </source>
</evidence>
<dbReference type="Proteomes" id="UP001551482">
    <property type="component" value="Unassembled WGS sequence"/>
</dbReference>
<evidence type="ECO:0000313" key="4">
    <source>
        <dbReference type="Proteomes" id="UP001551482"/>
    </source>
</evidence>
<feature type="compositionally biased region" description="Pro residues" evidence="1">
    <location>
        <begin position="18"/>
        <end position="27"/>
    </location>
</feature>
<feature type="region of interest" description="Disordered" evidence="1">
    <location>
        <begin position="1"/>
        <end position="47"/>
    </location>
</feature>
<evidence type="ECO:0000256" key="1">
    <source>
        <dbReference type="SAM" id="MobiDB-lite"/>
    </source>
</evidence>
<comment type="caution">
    <text evidence="3">The sequence shown here is derived from an EMBL/GenBank/DDBJ whole genome shotgun (WGS) entry which is preliminary data.</text>
</comment>
<feature type="transmembrane region" description="Helical" evidence="2">
    <location>
        <begin position="49"/>
        <end position="73"/>
    </location>
</feature>
<feature type="transmembrane region" description="Helical" evidence="2">
    <location>
        <begin position="265"/>
        <end position="288"/>
    </location>
</feature>
<evidence type="ECO:0000256" key="2">
    <source>
        <dbReference type="SAM" id="Phobius"/>
    </source>
</evidence>
<feature type="compositionally biased region" description="Low complexity" evidence="1">
    <location>
        <begin position="7"/>
        <end position="17"/>
    </location>
</feature>
<reference evidence="3 4" key="1">
    <citation type="submission" date="2024-06" db="EMBL/GenBank/DDBJ databases">
        <title>The Natural Products Discovery Center: Release of the First 8490 Sequenced Strains for Exploring Actinobacteria Biosynthetic Diversity.</title>
        <authorList>
            <person name="Kalkreuter E."/>
            <person name="Kautsar S.A."/>
            <person name="Yang D."/>
            <person name="Bader C.D."/>
            <person name="Teijaro C.N."/>
            <person name="Fluegel L."/>
            <person name="Davis C.M."/>
            <person name="Simpson J.R."/>
            <person name="Lauterbach L."/>
            <person name="Steele A.D."/>
            <person name="Gui C."/>
            <person name="Meng S."/>
            <person name="Li G."/>
            <person name="Viehrig K."/>
            <person name="Ye F."/>
            <person name="Su P."/>
            <person name="Kiefer A.F."/>
            <person name="Nichols A."/>
            <person name="Cepeda A.J."/>
            <person name="Yan W."/>
            <person name="Fan B."/>
            <person name="Jiang Y."/>
            <person name="Adhikari A."/>
            <person name="Zheng C.-J."/>
            <person name="Schuster L."/>
            <person name="Cowan T.M."/>
            <person name="Smanski M.J."/>
            <person name="Chevrette M.G."/>
            <person name="De Carvalho L.P.S."/>
            <person name="Shen B."/>
        </authorList>
    </citation>
    <scope>NUCLEOTIDE SEQUENCE [LARGE SCALE GENOMIC DNA]</scope>
    <source>
        <strain evidence="3 4">NPDC048946</strain>
    </source>
</reference>
<organism evidence="3 4">
    <name type="scientific">Streptodolium elevatio</name>
    <dbReference type="NCBI Taxonomy" id="3157996"/>
    <lineage>
        <taxon>Bacteria</taxon>
        <taxon>Bacillati</taxon>
        <taxon>Actinomycetota</taxon>
        <taxon>Actinomycetes</taxon>
        <taxon>Kitasatosporales</taxon>
        <taxon>Streptomycetaceae</taxon>
        <taxon>Streptodolium</taxon>
    </lineage>
</organism>
<proteinExistence type="predicted"/>
<protein>
    <recommendedName>
        <fullName evidence="5">Secreted protein</fullName>
    </recommendedName>
</protein>
<keyword evidence="2" id="KW-0812">Transmembrane</keyword>
<accession>A0ABV3DSE5</accession>
<keyword evidence="2" id="KW-1133">Transmembrane helix</keyword>
<keyword evidence="4" id="KW-1185">Reference proteome</keyword>
<feature type="transmembrane region" description="Helical" evidence="2">
    <location>
        <begin position="431"/>
        <end position="448"/>
    </location>
</feature>
<dbReference type="RefSeq" id="WP_358360946.1">
    <property type="nucleotide sequence ID" value="NZ_JBEZFP010000110.1"/>
</dbReference>